<proteinExistence type="predicted"/>
<dbReference type="AlphaFoldDB" id="A0A8T3VNX9"/>
<dbReference type="Proteomes" id="UP000713479">
    <property type="component" value="Unassembled WGS sequence"/>
</dbReference>
<keyword evidence="3" id="KW-0378">Hydrolase</keyword>
<feature type="transmembrane region" description="Helical" evidence="1">
    <location>
        <begin position="108"/>
        <end position="135"/>
    </location>
</feature>
<organism evidence="3 4">
    <name type="scientific">Methanobrevibacter millerae</name>
    <dbReference type="NCBI Taxonomy" id="230361"/>
    <lineage>
        <taxon>Archaea</taxon>
        <taxon>Methanobacteriati</taxon>
        <taxon>Methanobacteriota</taxon>
        <taxon>Methanomada group</taxon>
        <taxon>Methanobacteria</taxon>
        <taxon>Methanobacteriales</taxon>
        <taxon>Methanobacteriaceae</taxon>
        <taxon>Methanobrevibacter</taxon>
    </lineage>
</organism>
<feature type="transmembrane region" description="Helical" evidence="1">
    <location>
        <begin position="147"/>
        <end position="168"/>
    </location>
</feature>
<feature type="transmembrane region" description="Helical" evidence="1">
    <location>
        <begin position="228"/>
        <end position="248"/>
    </location>
</feature>
<dbReference type="GO" id="GO:0004175">
    <property type="term" value="F:endopeptidase activity"/>
    <property type="evidence" value="ECO:0007669"/>
    <property type="project" value="UniProtKB-ARBA"/>
</dbReference>
<protein>
    <submittedName>
        <fullName evidence="3">CPBP family intramembrane metalloprotease</fullName>
    </submittedName>
</protein>
<evidence type="ECO:0000256" key="1">
    <source>
        <dbReference type="SAM" id="Phobius"/>
    </source>
</evidence>
<feature type="transmembrane region" description="Helical" evidence="1">
    <location>
        <begin position="39"/>
        <end position="56"/>
    </location>
</feature>
<dbReference type="PANTHER" id="PTHR36435:SF1">
    <property type="entry name" value="CAAX AMINO TERMINAL PROTEASE FAMILY PROTEIN"/>
    <property type="match status" value="1"/>
</dbReference>
<evidence type="ECO:0000313" key="3">
    <source>
        <dbReference type="EMBL" id="MBE6511031.1"/>
    </source>
</evidence>
<dbReference type="Pfam" id="PF02517">
    <property type="entry name" value="Rce1-like"/>
    <property type="match status" value="1"/>
</dbReference>
<dbReference type="EMBL" id="SUTF01000008">
    <property type="protein sequence ID" value="MBE6511031.1"/>
    <property type="molecule type" value="Genomic_DNA"/>
</dbReference>
<dbReference type="InterPro" id="IPR003675">
    <property type="entry name" value="Rce1/LyrA-like_dom"/>
</dbReference>
<dbReference type="PANTHER" id="PTHR36435">
    <property type="entry name" value="SLR1288 PROTEIN"/>
    <property type="match status" value="1"/>
</dbReference>
<keyword evidence="1" id="KW-0472">Membrane</keyword>
<accession>A0A8T3VNX9</accession>
<keyword evidence="1" id="KW-0812">Transmembrane</keyword>
<evidence type="ECO:0000259" key="2">
    <source>
        <dbReference type="Pfam" id="PF02517"/>
    </source>
</evidence>
<gene>
    <name evidence="3" type="ORF">E7Z74_07190</name>
</gene>
<evidence type="ECO:0000313" key="4">
    <source>
        <dbReference type="Proteomes" id="UP000713479"/>
    </source>
</evidence>
<dbReference type="InterPro" id="IPR052710">
    <property type="entry name" value="CAAX_protease"/>
</dbReference>
<comment type="caution">
    <text evidence="3">The sequence shown here is derived from an EMBL/GenBank/DDBJ whole genome shotgun (WGS) entry which is preliminary data.</text>
</comment>
<dbReference type="GO" id="GO:0008237">
    <property type="term" value="F:metallopeptidase activity"/>
    <property type="evidence" value="ECO:0007669"/>
    <property type="project" value="UniProtKB-KW"/>
</dbReference>
<keyword evidence="1" id="KW-1133">Transmembrane helix</keyword>
<name>A0A8T3VNX9_9EURY</name>
<feature type="transmembrane region" description="Helical" evidence="1">
    <location>
        <begin position="77"/>
        <end position="96"/>
    </location>
</feature>
<feature type="transmembrane region" description="Helical" evidence="1">
    <location>
        <begin position="197"/>
        <end position="216"/>
    </location>
</feature>
<feature type="transmembrane region" description="Helical" evidence="1">
    <location>
        <begin position="174"/>
        <end position="192"/>
    </location>
</feature>
<keyword evidence="3" id="KW-0645">Protease</keyword>
<feature type="domain" description="CAAX prenyl protease 2/Lysostaphin resistance protein A-like" evidence="2">
    <location>
        <begin position="126"/>
        <end position="210"/>
    </location>
</feature>
<feature type="transmembrane region" description="Helical" evidence="1">
    <location>
        <begin position="12"/>
        <end position="33"/>
    </location>
</feature>
<sequence>MSSLNEGLKKITILEVLIIILALIGIFIIFQFAGYSINYDWIGVFVILYFIYRLRIFGDGFRHDLNNIFSKITPKSLLLIVLVNVFFSYGMLYLSIFALDNIPGLDSFIVAFFAPLMPVNSLMDVGALFSTIVISPIYEELLFRGIFLNRLCLVVPLSFAIAISSILFGSLHGFGGIISAVVFGVCMCIIYLKTQNILTCILAHFINNLLAELLYHFDSGNLIFTNDIFIVLFSILAIVSLYLIVVSIRQEWKHITKR</sequence>
<dbReference type="GO" id="GO:0080120">
    <property type="term" value="P:CAAX-box protein maturation"/>
    <property type="evidence" value="ECO:0007669"/>
    <property type="project" value="UniProtKB-ARBA"/>
</dbReference>
<keyword evidence="3" id="KW-0482">Metalloprotease</keyword>
<reference evidence="3" key="1">
    <citation type="submission" date="2019-04" db="EMBL/GenBank/DDBJ databases">
        <title>Evolution of Biomass-Degrading Anaerobic Consortia Revealed by Metagenomics.</title>
        <authorList>
            <person name="Peng X."/>
        </authorList>
    </citation>
    <scope>NUCLEOTIDE SEQUENCE</scope>
    <source>
        <strain evidence="3">SIG13</strain>
    </source>
</reference>